<feature type="compositionally biased region" description="Low complexity" evidence="12">
    <location>
        <begin position="111"/>
        <end position="120"/>
    </location>
</feature>
<evidence type="ECO:0000256" key="9">
    <source>
        <dbReference type="ARBA" id="ARBA00023004"/>
    </source>
</evidence>
<feature type="region of interest" description="Disordered" evidence="12">
    <location>
        <begin position="51"/>
        <end position="203"/>
    </location>
</feature>
<evidence type="ECO:0000256" key="4">
    <source>
        <dbReference type="ARBA" id="ARBA00019403"/>
    </source>
</evidence>
<evidence type="ECO:0000256" key="12">
    <source>
        <dbReference type="SAM" id="MobiDB-lite"/>
    </source>
</evidence>
<dbReference type="EMBL" id="JAQQCL010000037">
    <property type="protein sequence ID" value="MFM0720968.1"/>
    <property type="molecule type" value="Genomic_DNA"/>
</dbReference>
<comment type="catalytic activity">
    <reaction evidence="1">
        <text>Hydrolyzes single-stranded DNA or mismatched double-stranded DNA and polynucleotides, releasing free uracil.</text>
        <dbReference type="EC" id="3.2.2.27"/>
    </reaction>
</comment>
<keyword evidence="9" id="KW-0408">Iron</keyword>
<dbReference type="PANTHER" id="PTHR33693:SF1">
    <property type="entry name" value="TYPE-4 URACIL-DNA GLYCOSYLASE"/>
    <property type="match status" value="1"/>
</dbReference>
<dbReference type="NCBIfam" id="TIGR00758">
    <property type="entry name" value="UDG_fam4"/>
    <property type="match status" value="1"/>
</dbReference>
<evidence type="ECO:0000259" key="13">
    <source>
        <dbReference type="SMART" id="SM00986"/>
    </source>
</evidence>
<dbReference type="InterPro" id="IPR005122">
    <property type="entry name" value="Uracil-DNA_glycosylase-like"/>
</dbReference>
<keyword evidence="5" id="KW-0004">4Fe-4S</keyword>
<keyword evidence="15" id="KW-1185">Reference proteome</keyword>
<dbReference type="Gene3D" id="3.40.470.10">
    <property type="entry name" value="Uracil-DNA glycosylase-like domain"/>
    <property type="match status" value="1"/>
</dbReference>
<dbReference type="EC" id="3.2.2.27" evidence="3"/>
<organism evidence="14 15">
    <name type="scientific">Paraburkholderia strydomiana</name>
    <dbReference type="NCBI Taxonomy" id="1245417"/>
    <lineage>
        <taxon>Bacteria</taxon>
        <taxon>Pseudomonadati</taxon>
        <taxon>Pseudomonadota</taxon>
        <taxon>Betaproteobacteria</taxon>
        <taxon>Burkholderiales</taxon>
        <taxon>Burkholderiaceae</taxon>
        <taxon>Paraburkholderia</taxon>
    </lineage>
</organism>
<dbReference type="SUPFAM" id="SSF52141">
    <property type="entry name" value="Uracil-DNA glycosylase-like"/>
    <property type="match status" value="1"/>
</dbReference>
<evidence type="ECO:0000256" key="8">
    <source>
        <dbReference type="ARBA" id="ARBA00022801"/>
    </source>
</evidence>
<feature type="compositionally biased region" description="Basic and acidic residues" evidence="12">
    <location>
        <begin position="72"/>
        <end position="90"/>
    </location>
</feature>
<gene>
    <name evidence="14" type="ORF">PQQ73_32140</name>
</gene>
<evidence type="ECO:0000313" key="14">
    <source>
        <dbReference type="EMBL" id="MFM0720968.1"/>
    </source>
</evidence>
<proteinExistence type="inferred from homology"/>
<comment type="similarity">
    <text evidence="2">Belongs to the uracil-DNA glycosylase (UDG) superfamily. Type 4 (UDGa) family.</text>
</comment>
<evidence type="ECO:0000256" key="2">
    <source>
        <dbReference type="ARBA" id="ARBA00006521"/>
    </source>
</evidence>
<dbReference type="InterPro" id="IPR051536">
    <property type="entry name" value="UDG_Type-4/5"/>
</dbReference>
<evidence type="ECO:0000256" key="1">
    <source>
        <dbReference type="ARBA" id="ARBA00001400"/>
    </source>
</evidence>
<dbReference type="SMART" id="SM00987">
    <property type="entry name" value="UreE_C"/>
    <property type="match status" value="1"/>
</dbReference>
<accession>A0ABW9EPI9</accession>
<keyword evidence="7" id="KW-0227">DNA damage</keyword>
<name>A0ABW9EPI9_9BURK</name>
<sequence>MALHESVLEEFGLTTLWVRRGMAVQPKVEDVGAGSRADALAAHGARLDDVHGAGEAPAALAQDAQRPAMRAGEARQAERPQMPGEHRAPVRGEQVAPSAGARERFDDRAASARASEPSRSTQQSEGDERRMQPAHDAAQDRPATPVEVRQQTQTQAQTQPPATRESAQQSQQAPQRQPVGQPRSPEPPPFDAPPDDDFAWFDDLPAHAPSEARRDTPELPAVHTLDWDALSERVADCRQCRLCEKRTNTVFGVGDRAADWMLIGEAPGENEDRLGEPFVGQAGKLLDNMLHSLALARDTNVYIANVIKCRPPGNRNPEPDEVLQCEPYLQRQVGLVKPKLIVAMGRFAAQSLLKTEASISALRGRVHEYEGVPVIVTYHPAYLLRRLPDKAKAWADLCLARDTWHAAGGAPSNAAK</sequence>
<evidence type="ECO:0000256" key="6">
    <source>
        <dbReference type="ARBA" id="ARBA00022723"/>
    </source>
</evidence>
<dbReference type="PANTHER" id="PTHR33693">
    <property type="entry name" value="TYPE-5 URACIL-DNA GLYCOSYLASE"/>
    <property type="match status" value="1"/>
</dbReference>
<feature type="compositionally biased region" description="Basic and acidic residues" evidence="12">
    <location>
        <begin position="101"/>
        <end position="110"/>
    </location>
</feature>
<keyword evidence="11" id="KW-0234">DNA repair</keyword>
<dbReference type="InterPro" id="IPR005273">
    <property type="entry name" value="Ura-DNA_glyco_family4"/>
</dbReference>
<reference evidence="14 15" key="1">
    <citation type="journal article" date="2024" name="Chem. Sci.">
        <title>Discovery of megapolipeptins by genome mining of a Burkholderiales bacteria collection.</title>
        <authorList>
            <person name="Paulo B.S."/>
            <person name="Recchia M.J.J."/>
            <person name="Lee S."/>
            <person name="Fergusson C.H."/>
            <person name="Romanowski S.B."/>
            <person name="Hernandez A."/>
            <person name="Krull N."/>
            <person name="Liu D.Y."/>
            <person name="Cavanagh H."/>
            <person name="Bos A."/>
            <person name="Gray C.A."/>
            <person name="Murphy B.T."/>
            <person name="Linington R.G."/>
            <person name="Eustaquio A.S."/>
        </authorList>
    </citation>
    <scope>NUCLEOTIDE SEQUENCE [LARGE SCALE GENOMIC DNA]</scope>
    <source>
        <strain evidence="14 15">RL17-350-BIC-E</strain>
    </source>
</reference>
<protein>
    <recommendedName>
        <fullName evidence="4">Type-4 uracil-DNA glycosylase</fullName>
        <ecNumber evidence="3">3.2.2.27</ecNumber>
    </recommendedName>
</protein>
<feature type="domain" description="Uracil-DNA glycosylase-like" evidence="13">
    <location>
        <begin position="251"/>
        <end position="398"/>
    </location>
</feature>
<dbReference type="CDD" id="cd10030">
    <property type="entry name" value="UDG-F4_TTUDGA_SPO1dp_like"/>
    <property type="match status" value="1"/>
</dbReference>
<keyword evidence="10" id="KW-0411">Iron-sulfur</keyword>
<evidence type="ECO:0000313" key="15">
    <source>
        <dbReference type="Proteomes" id="UP001629392"/>
    </source>
</evidence>
<evidence type="ECO:0000256" key="7">
    <source>
        <dbReference type="ARBA" id="ARBA00022763"/>
    </source>
</evidence>
<dbReference type="InterPro" id="IPR036895">
    <property type="entry name" value="Uracil-DNA_glycosylase-like_sf"/>
</dbReference>
<dbReference type="Proteomes" id="UP001629392">
    <property type="component" value="Unassembled WGS sequence"/>
</dbReference>
<evidence type="ECO:0000256" key="5">
    <source>
        <dbReference type="ARBA" id="ARBA00022485"/>
    </source>
</evidence>
<keyword evidence="6" id="KW-0479">Metal-binding</keyword>
<feature type="compositionally biased region" description="Basic and acidic residues" evidence="12">
    <location>
        <begin position="126"/>
        <end position="139"/>
    </location>
</feature>
<feature type="compositionally biased region" description="Low complexity" evidence="12">
    <location>
        <begin position="150"/>
        <end position="183"/>
    </location>
</feature>
<comment type="caution">
    <text evidence="14">The sequence shown here is derived from an EMBL/GenBank/DDBJ whole genome shotgun (WGS) entry which is preliminary data.</text>
</comment>
<dbReference type="SMART" id="SM00986">
    <property type="entry name" value="UDG"/>
    <property type="match status" value="1"/>
</dbReference>
<evidence type="ECO:0000256" key="10">
    <source>
        <dbReference type="ARBA" id="ARBA00023014"/>
    </source>
</evidence>
<keyword evidence="8" id="KW-0378">Hydrolase</keyword>
<dbReference type="RefSeq" id="WP_408157022.1">
    <property type="nucleotide sequence ID" value="NZ_JAQQCL010000037.1"/>
</dbReference>
<evidence type="ECO:0000256" key="11">
    <source>
        <dbReference type="ARBA" id="ARBA00023204"/>
    </source>
</evidence>
<dbReference type="Pfam" id="PF03167">
    <property type="entry name" value="UDG"/>
    <property type="match status" value="1"/>
</dbReference>
<evidence type="ECO:0000256" key="3">
    <source>
        <dbReference type="ARBA" id="ARBA00012030"/>
    </source>
</evidence>